<dbReference type="SMART" id="SM00882">
    <property type="entry name" value="CoA_trans"/>
    <property type="match status" value="1"/>
</dbReference>
<evidence type="ECO:0000256" key="2">
    <source>
        <dbReference type="ARBA" id="ARBA00022679"/>
    </source>
</evidence>
<dbReference type="Proteomes" id="UP000288812">
    <property type="component" value="Unassembled WGS sequence"/>
</dbReference>
<dbReference type="GO" id="GO:0046952">
    <property type="term" value="P:ketone body catabolic process"/>
    <property type="evidence" value="ECO:0007669"/>
    <property type="project" value="InterPro"/>
</dbReference>
<evidence type="ECO:0000313" key="6">
    <source>
        <dbReference type="Proteomes" id="UP000288812"/>
    </source>
</evidence>
<dbReference type="OrthoDB" id="9805230at2"/>
<dbReference type="PANTHER" id="PTHR43293">
    <property type="entry name" value="ACETATE COA-TRANSFERASE YDIF"/>
    <property type="match status" value="1"/>
</dbReference>
<dbReference type="PROSITE" id="PS51257">
    <property type="entry name" value="PROKAR_LIPOPROTEIN"/>
    <property type="match status" value="1"/>
</dbReference>
<dbReference type="Pfam" id="PF01144">
    <property type="entry name" value="CoA_trans"/>
    <property type="match status" value="1"/>
</dbReference>
<comment type="caution">
    <text evidence="5">The sequence shown here is derived from an EMBL/GenBank/DDBJ whole genome shotgun (WGS) entry which is preliminary data.</text>
</comment>
<reference evidence="5 6" key="1">
    <citation type="submission" date="2018-11" db="EMBL/GenBank/DDBJ databases">
        <title>Genome sequencing and assembly of Anaerosphaera sp. nov., GS7-6-2.</title>
        <authorList>
            <person name="Rettenmaier R."/>
            <person name="Liebl W."/>
            <person name="Zverlov V."/>
        </authorList>
    </citation>
    <scope>NUCLEOTIDE SEQUENCE [LARGE SCALE GENOMIC DNA]</scope>
    <source>
        <strain evidence="5 6">GS7-6-2</strain>
    </source>
</reference>
<keyword evidence="2 3" id="KW-0808">Transferase</keyword>
<sequence length="517" mass="56331">MRKVPIISAKEAADMITDNATITSTGFVASCMPEALTGAIEKRFIETNSPKNLTVFYAAAQGNRDGSGADHFAHENLVKRVIGGHWNMVPKLGEMVLEEKIEGYNFPQGTLSQLFRDIAGKKLGTITHVGLNTFVDPRIEGGKLNNISKEDLVEIIEVLGEEKLIYKSINLDFGLLRGTFADESGNVTLEHEIATTECTSMAQAVKNCGGKVIVQVEKVVESGTLDPRLVKIPGIYVDAIVVVEDPKDHEQCIGFEYNPSMSGEIRVPIHSDSKKVLDAKKIIARRAALELEENTVVNLGIGAPEYVSVVANEEGISDYMTLTVEAGAVGGVPQGGSQFGGAVNPDCILDQAYQFDFYDGSGIDLAFLGLAQADKSGNINVSKFGPRIAGCGGFINITQNAKKVFFCGTFTAGGLITEIINGKLNIVQEGKSIKFIDEVEQITFSGDYAKKVKQPVMYITERAVFELKEDGMHLMEVAPGIDMKTQILDLMEFTPIIDKQLKLMDSRIFREEEMNIK</sequence>
<dbReference type="EMBL" id="RLIH01000006">
    <property type="protein sequence ID" value="RVU54791.1"/>
    <property type="molecule type" value="Genomic_DNA"/>
</dbReference>
<dbReference type="SUPFAM" id="SSF100950">
    <property type="entry name" value="NagB/RpiA/CoA transferase-like"/>
    <property type="match status" value="2"/>
</dbReference>
<feature type="active site" description="5-glutamyl coenzyme A thioester intermediate" evidence="4">
    <location>
        <position position="325"/>
    </location>
</feature>
<organism evidence="5 6">
    <name type="scientific">Anaerosphaera multitolerans</name>
    <dbReference type="NCBI Taxonomy" id="2487351"/>
    <lineage>
        <taxon>Bacteria</taxon>
        <taxon>Bacillati</taxon>
        <taxon>Bacillota</taxon>
        <taxon>Tissierellia</taxon>
        <taxon>Tissierellales</taxon>
        <taxon>Peptoniphilaceae</taxon>
        <taxon>Anaerosphaera</taxon>
    </lineage>
</organism>
<gene>
    <name evidence="5" type="ORF">EF514_05585</name>
</gene>
<dbReference type="Gene3D" id="3.40.1080.10">
    <property type="entry name" value="Glutaconate Coenzyme A-transferase"/>
    <property type="match status" value="2"/>
</dbReference>
<dbReference type="InterPro" id="IPR014388">
    <property type="entry name" value="3-oxoacid_CoA-transferase"/>
</dbReference>
<evidence type="ECO:0000256" key="4">
    <source>
        <dbReference type="PIRSR" id="PIRSR000858-1"/>
    </source>
</evidence>
<dbReference type="InterPro" id="IPR037171">
    <property type="entry name" value="NagB/RpiA_transferase-like"/>
</dbReference>
<proteinExistence type="inferred from homology"/>
<evidence type="ECO:0000313" key="5">
    <source>
        <dbReference type="EMBL" id="RVU54791.1"/>
    </source>
</evidence>
<evidence type="ECO:0000256" key="3">
    <source>
        <dbReference type="PIRNR" id="PIRNR000858"/>
    </source>
</evidence>
<protein>
    <submittedName>
        <fullName evidence="5">3-oxoacid CoA-transferase</fullName>
    </submittedName>
</protein>
<dbReference type="RefSeq" id="WP_127724444.1">
    <property type="nucleotide sequence ID" value="NZ_RLIH01000006.1"/>
</dbReference>
<keyword evidence="6" id="KW-1185">Reference proteome</keyword>
<evidence type="ECO:0000256" key="1">
    <source>
        <dbReference type="ARBA" id="ARBA00007154"/>
    </source>
</evidence>
<dbReference type="GO" id="GO:0008410">
    <property type="term" value="F:CoA-transferase activity"/>
    <property type="evidence" value="ECO:0007669"/>
    <property type="project" value="InterPro"/>
</dbReference>
<dbReference type="InterPro" id="IPR004165">
    <property type="entry name" value="CoA_trans_fam_I"/>
</dbReference>
<dbReference type="AlphaFoldDB" id="A0A437S734"/>
<dbReference type="PIRSF" id="PIRSF000858">
    <property type="entry name" value="SCOT-t"/>
    <property type="match status" value="1"/>
</dbReference>
<dbReference type="PANTHER" id="PTHR43293:SF1">
    <property type="entry name" value="ACETATE COA-TRANSFERASE YDIF"/>
    <property type="match status" value="1"/>
</dbReference>
<comment type="similarity">
    <text evidence="1 3">Belongs to the 3-oxoacid CoA-transferase family.</text>
</comment>
<accession>A0A437S734</accession>
<name>A0A437S734_9FIRM</name>